<dbReference type="InParanoid" id="L2GJQ4"/>
<dbReference type="Proteomes" id="UP000011082">
    <property type="component" value="Unassembled WGS sequence"/>
</dbReference>
<dbReference type="AlphaFoldDB" id="L2GJQ4"/>
<dbReference type="RefSeq" id="XP_007605663.1">
    <property type="nucleotide sequence ID" value="XM_007605601.1"/>
</dbReference>
<accession>L2GJQ4</accession>
<dbReference type="EMBL" id="JH370299">
    <property type="protein sequence ID" value="ELA40745.1"/>
    <property type="molecule type" value="Genomic_DNA"/>
</dbReference>
<reference evidence="2" key="1">
    <citation type="submission" date="2011-05" db="EMBL/GenBank/DDBJ databases">
        <title>The genome sequence of Vittaforma corneae strain ATCC 50505.</title>
        <authorList>
            <consortium name="The Broad Institute Genome Sequencing Platform"/>
            <person name="Cuomo C."/>
            <person name="Didier E."/>
            <person name="Bowers L."/>
            <person name="Young S.K."/>
            <person name="Zeng Q."/>
            <person name="Gargeya S."/>
            <person name="Fitzgerald M."/>
            <person name="Haas B."/>
            <person name="Abouelleil A."/>
            <person name="Alvarado L."/>
            <person name="Arachchi H.M."/>
            <person name="Berlin A."/>
            <person name="Chapman S.B."/>
            <person name="Gearin G."/>
            <person name="Goldberg J."/>
            <person name="Griggs A."/>
            <person name="Gujja S."/>
            <person name="Hansen M."/>
            <person name="Heiman D."/>
            <person name="Howarth C."/>
            <person name="Larimer J."/>
            <person name="Lui A."/>
            <person name="MacDonald P.J.P."/>
            <person name="McCowen C."/>
            <person name="Montmayeur A."/>
            <person name="Murphy C."/>
            <person name="Neiman D."/>
            <person name="Pearson M."/>
            <person name="Priest M."/>
            <person name="Roberts A."/>
            <person name="Saif S."/>
            <person name="Shea T."/>
            <person name="Sisk P."/>
            <person name="Stolte C."/>
            <person name="Sykes S."/>
            <person name="Wortman J."/>
            <person name="Nusbaum C."/>
            <person name="Birren B."/>
        </authorList>
    </citation>
    <scope>NUCLEOTIDE SEQUENCE [LARGE SCALE GENOMIC DNA]</scope>
    <source>
        <strain evidence="2">ATCC 50505</strain>
    </source>
</reference>
<sequence>MDFTRTQLSGLLNNVTHEKTRFINILHKLKTILNLNKDNKLILTSLDKLVLTSSPQVVYENLNYSHPILKILIEFLQKTRKLGEGDKLLIEVLKKLVDEVSFLLENGIKPKTISNRLKDISLNKAMFVSMDKDDASN</sequence>
<name>L2GJQ4_VITCO</name>
<dbReference type="VEuPathDB" id="MicrosporidiaDB:VICG_02219"/>
<organism evidence="1 2">
    <name type="scientific">Vittaforma corneae (strain ATCC 50505)</name>
    <name type="common">Microsporidian parasite</name>
    <name type="synonym">Nosema corneum</name>
    <dbReference type="NCBI Taxonomy" id="993615"/>
    <lineage>
        <taxon>Eukaryota</taxon>
        <taxon>Fungi</taxon>
        <taxon>Fungi incertae sedis</taxon>
        <taxon>Microsporidia</taxon>
        <taxon>Nosematidae</taxon>
        <taxon>Vittaforma</taxon>
    </lineage>
</organism>
<evidence type="ECO:0000313" key="2">
    <source>
        <dbReference type="Proteomes" id="UP000011082"/>
    </source>
</evidence>
<feature type="non-terminal residue" evidence="1">
    <location>
        <position position="137"/>
    </location>
</feature>
<dbReference type="GeneID" id="19882928"/>
<keyword evidence="2" id="KW-1185">Reference proteome</keyword>
<dbReference type="SUPFAM" id="SSF48592">
    <property type="entry name" value="GroEL equatorial domain-like"/>
    <property type="match status" value="1"/>
</dbReference>
<dbReference type="InterPro" id="IPR027413">
    <property type="entry name" value="GROEL-like_equatorial_sf"/>
</dbReference>
<dbReference type="OMA" id="MDFTRTQ"/>
<protein>
    <submittedName>
        <fullName evidence="1">Uncharacterized protein</fullName>
    </submittedName>
</protein>
<dbReference type="HOGENOM" id="CLU_1870159_0_0_1"/>
<proteinExistence type="predicted"/>
<evidence type="ECO:0000313" key="1">
    <source>
        <dbReference type="EMBL" id="ELA40745.1"/>
    </source>
</evidence>
<dbReference type="Gene3D" id="1.10.560.10">
    <property type="entry name" value="GroEL-like equatorial domain"/>
    <property type="match status" value="1"/>
</dbReference>
<dbReference type="STRING" id="993615.L2GJQ4"/>
<gene>
    <name evidence="1" type="ORF">VICG_02219</name>
</gene>